<name>A0AAD0Q1N7_9ACTN</name>
<dbReference type="AlphaFoldDB" id="A0AAD0Q1N7"/>
<dbReference type="EMBL" id="CP030930">
    <property type="protein sequence ID" value="AXI70449.1"/>
    <property type="molecule type" value="Genomic_DNA"/>
</dbReference>
<sequence>MTPAPDEGDRIGAASHRILTGCPERSNGALIIVALAVEAVVPRNALAQRHTGLNTSAAVRVLSWFFSGSGSGGRWLAVVVASGTSSVRVLEDRAGFWLGAGDVPGAGGSLPR</sequence>
<accession>A0AAD0Q1N7</accession>
<evidence type="ECO:0000313" key="1">
    <source>
        <dbReference type="EMBL" id="AXI70449.1"/>
    </source>
</evidence>
<organism evidence="1 2">
    <name type="scientific">Streptomyces cavourensis</name>
    <dbReference type="NCBI Taxonomy" id="67258"/>
    <lineage>
        <taxon>Bacteria</taxon>
        <taxon>Bacillati</taxon>
        <taxon>Actinomycetota</taxon>
        <taxon>Actinomycetes</taxon>
        <taxon>Kitasatosporales</taxon>
        <taxon>Streptomycetaceae</taxon>
        <taxon>Streptomyces</taxon>
    </lineage>
</organism>
<gene>
    <name evidence="1" type="ORF">DTW94_03480</name>
</gene>
<reference evidence="1 2" key="1">
    <citation type="submission" date="2018-07" db="EMBL/GenBank/DDBJ databases">
        <title>Complete genome sequence of soil actinomycete Streptomyces cavourensis tj430.</title>
        <authorList>
            <person name="Wang P."/>
            <person name="Huang Y."/>
        </authorList>
    </citation>
    <scope>NUCLEOTIDE SEQUENCE [LARGE SCALE GENOMIC DNA]</scope>
    <source>
        <strain evidence="1 2">TJ430</strain>
    </source>
</reference>
<evidence type="ECO:0000313" key="2">
    <source>
        <dbReference type="Proteomes" id="UP000253779"/>
    </source>
</evidence>
<dbReference type="Proteomes" id="UP000253779">
    <property type="component" value="Chromosome"/>
</dbReference>
<protein>
    <submittedName>
        <fullName evidence="1">Uncharacterized protein</fullName>
    </submittedName>
</protein>
<proteinExistence type="predicted"/>